<evidence type="ECO:0000313" key="17">
    <source>
        <dbReference type="Proteomes" id="UP001318860"/>
    </source>
</evidence>
<accession>A0ABR0UZD0</accession>
<evidence type="ECO:0000256" key="10">
    <source>
        <dbReference type="ARBA" id="ARBA00023136"/>
    </source>
</evidence>
<proteinExistence type="inferred from homology"/>
<evidence type="ECO:0000256" key="9">
    <source>
        <dbReference type="ARBA" id="ARBA00022989"/>
    </source>
</evidence>
<dbReference type="SMART" id="SM00184">
    <property type="entry name" value="RING"/>
    <property type="match status" value="1"/>
</dbReference>
<keyword evidence="7" id="KW-0833">Ubl conjugation pathway</keyword>
<feature type="compositionally biased region" description="Low complexity" evidence="13">
    <location>
        <begin position="212"/>
        <end position="231"/>
    </location>
</feature>
<evidence type="ECO:0000256" key="12">
    <source>
        <dbReference type="PROSITE-ProRule" id="PRU00175"/>
    </source>
</evidence>
<evidence type="ECO:0000256" key="7">
    <source>
        <dbReference type="ARBA" id="ARBA00022786"/>
    </source>
</evidence>
<dbReference type="PANTHER" id="PTHR45768:SF34">
    <property type="entry name" value="RING-H2 FINGER PROTEIN ATL64"/>
    <property type="match status" value="1"/>
</dbReference>
<dbReference type="Pfam" id="PF13639">
    <property type="entry name" value="zf-RING_2"/>
    <property type="match status" value="1"/>
</dbReference>
<keyword evidence="9 14" id="KW-1133">Transmembrane helix</keyword>
<dbReference type="Proteomes" id="UP001318860">
    <property type="component" value="Unassembled WGS sequence"/>
</dbReference>
<dbReference type="InterPro" id="IPR013083">
    <property type="entry name" value="Znf_RING/FYVE/PHD"/>
</dbReference>
<keyword evidence="5" id="KW-0479">Metal-binding</keyword>
<evidence type="ECO:0000256" key="11">
    <source>
        <dbReference type="ARBA" id="ARBA00024209"/>
    </source>
</evidence>
<sequence>MEDSSDRSGNLGNTGVIELTGKIMVVAIILLFFVVVFVFCLHLYAKWFWYRRQEPTTTTTPRRRRRRFDFAAGHQEITVVGGHGLDPCLLKTLPVVTFDPKEFKDGLECAVCLCEVSEGEKARLLPKCNHGFHLECIDMWLQSHSTCPLCRNPVSNQKTSNSVDELAPMGENSSVNAYSIEAPSFPTNVLFWGDENRVSTFGPCSEDDHRGSSIAEPSTSSSSSMMVSNSSRPDGILVIDIPREIDEDEEQKSPMPTRLRSLKRLLSGNRKVSPSSPRNLDTEQGGRGQS</sequence>
<keyword evidence="6 12" id="KW-0863">Zinc-finger</keyword>
<keyword evidence="8" id="KW-0862">Zinc</keyword>
<comment type="subcellular location">
    <subcellularLocation>
        <location evidence="1">Membrane</location>
        <topology evidence="1">Single-pass membrane protein</topology>
    </subcellularLocation>
</comment>
<comment type="pathway">
    <text evidence="2">Protein modification; protein ubiquitination.</text>
</comment>
<reference evidence="16 17" key="1">
    <citation type="journal article" date="2021" name="Comput. Struct. Biotechnol. J.">
        <title>De novo genome assembly of the potent medicinal plant Rehmannia glutinosa using nanopore technology.</title>
        <authorList>
            <person name="Ma L."/>
            <person name="Dong C."/>
            <person name="Song C."/>
            <person name="Wang X."/>
            <person name="Zheng X."/>
            <person name="Niu Y."/>
            <person name="Chen S."/>
            <person name="Feng W."/>
        </authorList>
    </citation>
    <scope>NUCLEOTIDE SEQUENCE [LARGE SCALE GENOMIC DNA]</scope>
    <source>
        <strain evidence="16">DH-2019</strain>
    </source>
</reference>
<comment type="similarity">
    <text evidence="11">Belongs to the RING-type zinc finger family. ATL subfamily.</text>
</comment>
<dbReference type="Gene3D" id="3.30.40.10">
    <property type="entry name" value="Zinc/RING finger domain, C3HC4 (zinc finger)"/>
    <property type="match status" value="1"/>
</dbReference>
<keyword evidence="10 14" id="KW-0472">Membrane</keyword>
<evidence type="ECO:0000259" key="15">
    <source>
        <dbReference type="PROSITE" id="PS50089"/>
    </source>
</evidence>
<comment type="caution">
    <text evidence="16">The sequence shown here is derived from an EMBL/GenBank/DDBJ whole genome shotgun (WGS) entry which is preliminary data.</text>
</comment>
<feature type="transmembrane region" description="Helical" evidence="14">
    <location>
        <begin position="23"/>
        <end position="45"/>
    </location>
</feature>
<gene>
    <name evidence="16" type="ORF">DH2020_038173</name>
</gene>
<evidence type="ECO:0000256" key="5">
    <source>
        <dbReference type="ARBA" id="ARBA00022723"/>
    </source>
</evidence>
<dbReference type="EMBL" id="JABTTQ020001830">
    <property type="protein sequence ID" value="KAK6128090.1"/>
    <property type="molecule type" value="Genomic_DNA"/>
</dbReference>
<evidence type="ECO:0000256" key="13">
    <source>
        <dbReference type="SAM" id="MobiDB-lite"/>
    </source>
</evidence>
<keyword evidence="3" id="KW-0808">Transferase</keyword>
<feature type="compositionally biased region" description="Polar residues" evidence="13">
    <location>
        <begin position="270"/>
        <end position="279"/>
    </location>
</feature>
<dbReference type="CDD" id="cd16461">
    <property type="entry name" value="RING-H2_EL5-like"/>
    <property type="match status" value="1"/>
</dbReference>
<dbReference type="PANTHER" id="PTHR45768">
    <property type="entry name" value="E3 UBIQUITIN-PROTEIN LIGASE RNF13-LIKE"/>
    <property type="match status" value="1"/>
</dbReference>
<evidence type="ECO:0000256" key="14">
    <source>
        <dbReference type="SAM" id="Phobius"/>
    </source>
</evidence>
<organism evidence="16 17">
    <name type="scientific">Rehmannia glutinosa</name>
    <name type="common">Chinese foxglove</name>
    <dbReference type="NCBI Taxonomy" id="99300"/>
    <lineage>
        <taxon>Eukaryota</taxon>
        <taxon>Viridiplantae</taxon>
        <taxon>Streptophyta</taxon>
        <taxon>Embryophyta</taxon>
        <taxon>Tracheophyta</taxon>
        <taxon>Spermatophyta</taxon>
        <taxon>Magnoliopsida</taxon>
        <taxon>eudicotyledons</taxon>
        <taxon>Gunneridae</taxon>
        <taxon>Pentapetalae</taxon>
        <taxon>asterids</taxon>
        <taxon>lamiids</taxon>
        <taxon>Lamiales</taxon>
        <taxon>Orobanchaceae</taxon>
        <taxon>Rehmannieae</taxon>
        <taxon>Rehmannia</taxon>
    </lineage>
</organism>
<evidence type="ECO:0000256" key="4">
    <source>
        <dbReference type="ARBA" id="ARBA00022692"/>
    </source>
</evidence>
<dbReference type="SUPFAM" id="SSF57850">
    <property type="entry name" value="RING/U-box"/>
    <property type="match status" value="1"/>
</dbReference>
<evidence type="ECO:0000256" key="3">
    <source>
        <dbReference type="ARBA" id="ARBA00022679"/>
    </source>
</evidence>
<evidence type="ECO:0000256" key="6">
    <source>
        <dbReference type="ARBA" id="ARBA00022771"/>
    </source>
</evidence>
<dbReference type="PROSITE" id="PS50089">
    <property type="entry name" value="ZF_RING_2"/>
    <property type="match status" value="1"/>
</dbReference>
<evidence type="ECO:0000256" key="2">
    <source>
        <dbReference type="ARBA" id="ARBA00004906"/>
    </source>
</evidence>
<name>A0ABR0UZD0_REHGL</name>
<keyword evidence="17" id="KW-1185">Reference proteome</keyword>
<dbReference type="InterPro" id="IPR001841">
    <property type="entry name" value="Znf_RING"/>
</dbReference>
<evidence type="ECO:0000256" key="1">
    <source>
        <dbReference type="ARBA" id="ARBA00004167"/>
    </source>
</evidence>
<evidence type="ECO:0000256" key="8">
    <source>
        <dbReference type="ARBA" id="ARBA00022833"/>
    </source>
</evidence>
<keyword evidence="4 14" id="KW-0812">Transmembrane</keyword>
<feature type="domain" description="RING-type" evidence="15">
    <location>
        <begin position="109"/>
        <end position="151"/>
    </location>
</feature>
<protein>
    <recommendedName>
        <fullName evidence="15">RING-type domain-containing protein</fullName>
    </recommendedName>
</protein>
<evidence type="ECO:0000313" key="16">
    <source>
        <dbReference type="EMBL" id="KAK6128090.1"/>
    </source>
</evidence>
<feature type="region of interest" description="Disordered" evidence="13">
    <location>
        <begin position="202"/>
        <end position="290"/>
    </location>
</feature>